<feature type="non-terminal residue" evidence="18">
    <location>
        <position position="881"/>
    </location>
</feature>
<feature type="transmembrane region" description="Helical" evidence="15">
    <location>
        <begin position="447"/>
        <end position="471"/>
    </location>
</feature>
<dbReference type="FunFam" id="3.40.630.10:FF:000008">
    <property type="entry name" value="Endoplasmic reticulum metallopeptidase 1"/>
    <property type="match status" value="1"/>
</dbReference>
<evidence type="ECO:0000256" key="12">
    <source>
        <dbReference type="ARBA" id="ARBA00023136"/>
    </source>
</evidence>
<dbReference type="Pfam" id="PF04389">
    <property type="entry name" value="Peptidase_M28"/>
    <property type="match status" value="1"/>
</dbReference>
<dbReference type="GO" id="GO:0006508">
    <property type="term" value="P:proteolysis"/>
    <property type="evidence" value="ECO:0007669"/>
    <property type="project" value="UniProtKB-KW"/>
</dbReference>
<accession>A0AAD4PNY6</accession>
<dbReference type="CDD" id="cd03875">
    <property type="entry name" value="M28_Fxna_like"/>
    <property type="match status" value="1"/>
</dbReference>
<evidence type="ECO:0000259" key="17">
    <source>
        <dbReference type="Pfam" id="PF22248"/>
    </source>
</evidence>
<feature type="transmembrane region" description="Helical" evidence="15">
    <location>
        <begin position="594"/>
        <end position="615"/>
    </location>
</feature>
<keyword evidence="19" id="KW-1185">Reference proteome</keyword>
<keyword evidence="13" id="KW-0325">Glycoprotein</keyword>
<keyword evidence="5 15" id="KW-0812">Transmembrane</keyword>
<dbReference type="Pfam" id="PF22248">
    <property type="entry name" value="ERMP1_C"/>
    <property type="match status" value="1"/>
</dbReference>
<comment type="caution">
    <text evidence="18">The sequence shown here is derived from an EMBL/GenBank/DDBJ whole genome shotgun (WGS) entry which is preliminary data.</text>
</comment>
<evidence type="ECO:0000313" key="18">
    <source>
        <dbReference type="EMBL" id="KAH8384740.1"/>
    </source>
</evidence>
<evidence type="ECO:0000313" key="19">
    <source>
        <dbReference type="Proteomes" id="UP001200034"/>
    </source>
</evidence>
<reference evidence="18" key="1">
    <citation type="journal article" date="2021" name="Mol. Ecol. Resour.">
        <title>Phylogenomic analyses of the genus Drosophila reveals genomic signals of climate adaptation.</title>
        <authorList>
            <person name="Li F."/>
            <person name="Rane R.V."/>
            <person name="Luria V."/>
            <person name="Xiong Z."/>
            <person name="Chen J."/>
            <person name="Li Z."/>
            <person name="Catullo R.A."/>
            <person name="Griffin P.C."/>
            <person name="Schiffer M."/>
            <person name="Pearce S."/>
            <person name="Lee S.F."/>
            <person name="McElroy K."/>
            <person name="Stocker A."/>
            <person name="Shirriffs J."/>
            <person name="Cockerell F."/>
            <person name="Coppin C."/>
            <person name="Sgro C.M."/>
            <person name="Karger A."/>
            <person name="Cain J.W."/>
            <person name="Weber J.A."/>
            <person name="Santpere G."/>
            <person name="Kirschner M.W."/>
            <person name="Hoffmann A.A."/>
            <person name="Oakeshott J.G."/>
            <person name="Zhang G."/>
        </authorList>
    </citation>
    <scope>NUCLEOTIDE SEQUENCE</scope>
    <source>
        <strain evidence="18">BGI-SZ-2011g</strain>
    </source>
</reference>
<feature type="transmembrane region" description="Helical" evidence="15">
    <location>
        <begin position="563"/>
        <end position="582"/>
    </location>
</feature>
<evidence type="ECO:0000256" key="15">
    <source>
        <dbReference type="SAM" id="Phobius"/>
    </source>
</evidence>
<dbReference type="PANTHER" id="PTHR12147:SF22">
    <property type="entry name" value="ENDOPLASMIC RETICULUM METALLOPEPTIDASE 1"/>
    <property type="match status" value="1"/>
</dbReference>
<comment type="cofactor">
    <cofactor evidence="1">
        <name>Zn(2+)</name>
        <dbReference type="ChEBI" id="CHEBI:29105"/>
    </cofactor>
</comment>
<keyword evidence="12 15" id="KW-0472">Membrane</keyword>
<sequence length="881" mass="98950">PQKGPWYCGIAFLLLWAVHFFAVVIPLFFRLPTVLTIEEHGRGGSFIGERAYRTLNDLTNIGPRVAGSTANEVDTIQFLLNEIEDIRKNMLGEYFSLEVDLQITSGSYIYSSLLEMYQGVQNVVVKLTSKNSTSDSYLLLNSHFDTVLTSPGASDDGFMVAVMLEVLRVMATTAQYLEHPVVFLFNGDEEMGMQASHGFITQHKWARNCKAFINLEGAGGAGREIVFQTGPSHPWLANYYKKSAKHPFATTLAEEIFQSGLIPSDTDYRIFVQYGDIPGMNREPPNTAKNIKLCSTGFDFAQIINGYVLHSKYDSFDVMPRGAIQNTGDNILELVWALANAPEMRDTNAHKSGHAVFFDFLGLYFINYSEETGKTLNYATAGVTLLLICISVCRMSALSSLSCCQLTQRLIILSITQILALVFAIGLPLVVAHVFDSYGLSLTYFSSTYLIIGLYICPALIGLSLPTTIYFQSQQKVNLSLNFNSFAPQSNLPFNYLIQLGLHSWAIVLSVLLLAVTSYGIRSIYILAFILIFYSISLALNLLTMCHDRGYNWSWLHTSGQVIPFLNSSYVIYIYLLTMPAISGRSGSASNPDIIISILSGLFTVLCFGFLTPLIHMFRRPAIAVISLVLVSAISMYLASSTQIGFPYRPKTNPERVMFQQVRRIFYEYDGSISKDESGYLFNFQDRREDQHFGVNLTESVRTQSECKTHMMCGFPLFDERWVGNRLQGMWLPRETIEPPFPTKLELLNKTVLENNATMRLYFRVSGPPHLNLFIQAREDDFVTITDWSFSKHYLQSPPAPPLSYHVFITFGLAKPPLDFFLEISVSAETNGNYDVPVLEIGASGHCLGDKSDDITQMIVSTFPHYAIVISWPSTYKRYIY</sequence>
<dbReference type="InterPro" id="IPR007484">
    <property type="entry name" value="Peptidase_M28"/>
</dbReference>
<evidence type="ECO:0000256" key="6">
    <source>
        <dbReference type="ARBA" id="ARBA00022723"/>
    </source>
</evidence>
<keyword evidence="9" id="KW-0862">Zinc</keyword>
<name>A0AAD4PNY6_9MUSC</name>
<feature type="domain" description="Peptidase M28" evidence="16">
    <location>
        <begin position="122"/>
        <end position="335"/>
    </location>
</feature>
<keyword evidence="6" id="KW-0479">Metal-binding</keyword>
<evidence type="ECO:0000256" key="3">
    <source>
        <dbReference type="ARBA" id="ARBA00010918"/>
    </source>
</evidence>
<feature type="transmembrane region" description="Helical" evidence="15">
    <location>
        <begin position="492"/>
        <end position="517"/>
    </location>
</feature>
<feature type="transmembrane region" description="Helical" evidence="15">
    <location>
        <begin position="410"/>
        <end position="435"/>
    </location>
</feature>
<protein>
    <recommendedName>
        <fullName evidence="14">FXNA-like protease</fullName>
    </recommendedName>
</protein>
<evidence type="ECO:0000256" key="13">
    <source>
        <dbReference type="ARBA" id="ARBA00023180"/>
    </source>
</evidence>
<feature type="transmembrane region" description="Helical" evidence="15">
    <location>
        <begin position="376"/>
        <end position="398"/>
    </location>
</feature>
<dbReference type="GO" id="GO:0008235">
    <property type="term" value="F:metalloexopeptidase activity"/>
    <property type="evidence" value="ECO:0007669"/>
    <property type="project" value="InterPro"/>
</dbReference>
<dbReference type="PANTHER" id="PTHR12147">
    <property type="entry name" value="METALLOPEPTIDASE M28 FAMILY MEMBER"/>
    <property type="match status" value="1"/>
</dbReference>
<dbReference type="InterPro" id="IPR048024">
    <property type="entry name" value="Fxna-like_M28_dom"/>
</dbReference>
<feature type="transmembrane region" description="Helical" evidence="15">
    <location>
        <begin position="622"/>
        <end position="640"/>
    </location>
</feature>
<organism evidence="18 19">
    <name type="scientific">Drosophila rubida</name>
    <dbReference type="NCBI Taxonomy" id="30044"/>
    <lineage>
        <taxon>Eukaryota</taxon>
        <taxon>Metazoa</taxon>
        <taxon>Ecdysozoa</taxon>
        <taxon>Arthropoda</taxon>
        <taxon>Hexapoda</taxon>
        <taxon>Insecta</taxon>
        <taxon>Pterygota</taxon>
        <taxon>Neoptera</taxon>
        <taxon>Endopterygota</taxon>
        <taxon>Diptera</taxon>
        <taxon>Brachycera</taxon>
        <taxon>Muscomorpha</taxon>
        <taxon>Ephydroidea</taxon>
        <taxon>Drosophilidae</taxon>
        <taxon>Drosophila</taxon>
    </lineage>
</organism>
<evidence type="ECO:0000256" key="8">
    <source>
        <dbReference type="ARBA" id="ARBA00022824"/>
    </source>
</evidence>
<evidence type="ECO:0000256" key="10">
    <source>
        <dbReference type="ARBA" id="ARBA00022989"/>
    </source>
</evidence>
<proteinExistence type="inferred from homology"/>
<dbReference type="GO" id="GO:0046872">
    <property type="term" value="F:metal ion binding"/>
    <property type="evidence" value="ECO:0007669"/>
    <property type="project" value="UniProtKB-KW"/>
</dbReference>
<dbReference type="Gene3D" id="3.40.630.10">
    <property type="entry name" value="Zn peptidases"/>
    <property type="match status" value="1"/>
</dbReference>
<evidence type="ECO:0000256" key="2">
    <source>
        <dbReference type="ARBA" id="ARBA00004477"/>
    </source>
</evidence>
<evidence type="ECO:0000256" key="5">
    <source>
        <dbReference type="ARBA" id="ARBA00022692"/>
    </source>
</evidence>
<feature type="transmembrane region" description="Helical" evidence="15">
    <location>
        <begin position="523"/>
        <end position="543"/>
    </location>
</feature>
<keyword evidence="4" id="KW-0645">Protease</keyword>
<evidence type="ECO:0000256" key="9">
    <source>
        <dbReference type="ARBA" id="ARBA00022833"/>
    </source>
</evidence>
<dbReference type="EMBL" id="JAJJHW010000681">
    <property type="protein sequence ID" value="KAH8384740.1"/>
    <property type="molecule type" value="Genomic_DNA"/>
</dbReference>
<evidence type="ECO:0000259" key="16">
    <source>
        <dbReference type="Pfam" id="PF04389"/>
    </source>
</evidence>
<gene>
    <name evidence="18" type="ORF">KR093_007130</name>
</gene>
<comment type="similarity">
    <text evidence="3">Belongs to the peptidase M28 family.</text>
</comment>
<keyword evidence="7" id="KW-0378">Hydrolase</keyword>
<evidence type="ECO:0000256" key="14">
    <source>
        <dbReference type="ARBA" id="ARBA00078796"/>
    </source>
</evidence>
<dbReference type="InterPro" id="IPR045175">
    <property type="entry name" value="M28_fam"/>
</dbReference>
<comment type="subcellular location">
    <subcellularLocation>
        <location evidence="2">Endoplasmic reticulum membrane</location>
        <topology evidence="2">Multi-pass membrane protein</topology>
    </subcellularLocation>
</comment>
<dbReference type="AlphaFoldDB" id="A0AAD4PNY6"/>
<keyword evidence="11" id="KW-0482">Metalloprotease</keyword>
<evidence type="ECO:0000256" key="7">
    <source>
        <dbReference type="ARBA" id="ARBA00022801"/>
    </source>
</evidence>
<dbReference type="InterPro" id="IPR053973">
    <property type="entry name" value="ERMP1-like_C"/>
</dbReference>
<keyword evidence="10 15" id="KW-1133">Transmembrane helix</keyword>
<evidence type="ECO:0000256" key="11">
    <source>
        <dbReference type="ARBA" id="ARBA00023049"/>
    </source>
</evidence>
<keyword evidence="8" id="KW-0256">Endoplasmic reticulum</keyword>
<evidence type="ECO:0000256" key="1">
    <source>
        <dbReference type="ARBA" id="ARBA00001947"/>
    </source>
</evidence>
<dbReference type="GO" id="GO:0005789">
    <property type="term" value="C:endoplasmic reticulum membrane"/>
    <property type="evidence" value="ECO:0007669"/>
    <property type="project" value="UniProtKB-SubCell"/>
</dbReference>
<dbReference type="Proteomes" id="UP001200034">
    <property type="component" value="Unassembled WGS sequence"/>
</dbReference>
<evidence type="ECO:0000256" key="4">
    <source>
        <dbReference type="ARBA" id="ARBA00022670"/>
    </source>
</evidence>
<feature type="transmembrane region" description="Helical" evidence="15">
    <location>
        <begin position="7"/>
        <end position="29"/>
    </location>
</feature>
<feature type="domain" description="Endoplasmic reticulum metallopeptidase 1-like C-terminal" evidence="17">
    <location>
        <begin position="652"/>
        <end position="879"/>
    </location>
</feature>
<dbReference type="SUPFAM" id="SSF53187">
    <property type="entry name" value="Zn-dependent exopeptidases"/>
    <property type="match status" value="1"/>
</dbReference>